<dbReference type="PANTHER" id="PTHR30576:SF8">
    <property type="entry name" value="UNDECAPRENYL-PHOSPHATE GALACTOSE PHOSPHOTRANSFERASE"/>
    <property type="match status" value="1"/>
</dbReference>
<reference evidence="4" key="1">
    <citation type="submission" date="2020-08" db="EMBL/GenBank/DDBJ databases">
        <title>Genome public.</title>
        <authorList>
            <person name="Liu C."/>
            <person name="Sun Q."/>
        </authorList>
    </citation>
    <scope>NUCLEOTIDE SEQUENCE</scope>
    <source>
        <strain evidence="4">N12</strain>
    </source>
</reference>
<keyword evidence="2" id="KW-0472">Membrane</keyword>
<sequence length="202" mass="23232">MYRDYFKRFLDFIISLAILIIIWPILVLTGLGLHFANKGAGAFFLQERPGRHAKIFKVIKFKTMTDERDSFGNLLSDEQRLTKIGRFIRSTSIDELPQLINVIKGDMALIGPRPLLPQYLPLYSREQARRHEVRPGITGWAQVNGRNAISWTKKFELDVWYVEHCSLLLDAKTAFLTIKKVFAREDINSNASTTMEPFTGNN</sequence>
<keyword evidence="2" id="KW-0812">Transmembrane</keyword>
<evidence type="ECO:0000313" key="5">
    <source>
        <dbReference type="Proteomes" id="UP000651085"/>
    </source>
</evidence>
<proteinExistence type="inferred from homology"/>
<dbReference type="AlphaFoldDB" id="A0A926F4P5"/>
<evidence type="ECO:0000256" key="1">
    <source>
        <dbReference type="ARBA" id="ARBA00006464"/>
    </source>
</evidence>
<evidence type="ECO:0000259" key="3">
    <source>
        <dbReference type="Pfam" id="PF02397"/>
    </source>
</evidence>
<organism evidence="4 5">
    <name type="scientific">Jilunia laotingensis</name>
    <dbReference type="NCBI Taxonomy" id="2763675"/>
    <lineage>
        <taxon>Bacteria</taxon>
        <taxon>Pseudomonadati</taxon>
        <taxon>Bacteroidota</taxon>
        <taxon>Bacteroidia</taxon>
        <taxon>Bacteroidales</taxon>
        <taxon>Bacteroidaceae</taxon>
        <taxon>Jilunia</taxon>
    </lineage>
</organism>
<gene>
    <name evidence="4" type="ORF">H8744_01065</name>
</gene>
<dbReference type="PANTHER" id="PTHR30576">
    <property type="entry name" value="COLANIC BIOSYNTHESIS UDP-GLUCOSE LIPID CARRIER TRANSFERASE"/>
    <property type="match status" value="1"/>
</dbReference>
<comment type="similarity">
    <text evidence="1">Belongs to the bacterial sugar transferase family.</text>
</comment>
<evidence type="ECO:0000256" key="2">
    <source>
        <dbReference type="SAM" id="Phobius"/>
    </source>
</evidence>
<accession>A0A926F4P5</accession>
<feature type="domain" description="Bacterial sugar transferase" evidence="3">
    <location>
        <begin position="7"/>
        <end position="182"/>
    </location>
</feature>
<keyword evidence="2" id="KW-1133">Transmembrane helix</keyword>
<evidence type="ECO:0000313" key="4">
    <source>
        <dbReference type="EMBL" id="MBC8591849.1"/>
    </source>
</evidence>
<feature type="transmembrane region" description="Helical" evidence="2">
    <location>
        <begin position="12"/>
        <end position="36"/>
    </location>
</feature>
<dbReference type="InterPro" id="IPR003362">
    <property type="entry name" value="Bact_transf"/>
</dbReference>
<dbReference type="Pfam" id="PF02397">
    <property type="entry name" value="Bac_transf"/>
    <property type="match status" value="1"/>
</dbReference>
<keyword evidence="5" id="KW-1185">Reference proteome</keyword>
<keyword evidence="4" id="KW-0808">Transferase</keyword>
<dbReference type="EMBL" id="JACRTF010000001">
    <property type="protein sequence ID" value="MBC8591849.1"/>
    <property type="molecule type" value="Genomic_DNA"/>
</dbReference>
<name>A0A926F4P5_9BACT</name>
<comment type="caution">
    <text evidence="4">The sequence shown here is derived from an EMBL/GenBank/DDBJ whole genome shotgun (WGS) entry which is preliminary data.</text>
</comment>
<dbReference type="RefSeq" id="WP_262433070.1">
    <property type="nucleotide sequence ID" value="NZ_JACRTF010000001.1"/>
</dbReference>
<dbReference type="GO" id="GO:0016780">
    <property type="term" value="F:phosphotransferase activity, for other substituted phosphate groups"/>
    <property type="evidence" value="ECO:0007669"/>
    <property type="project" value="TreeGrafter"/>
</dbReference>
<dbReference type="Proteomes" id="UP000651085">
    <property type="component" value="Unassembled WGS sequence"/>
</dbReference>
<protein>
    <submittedName>
        <fullName evidence="4">Sugar transferase</fullName>
    </submittedName>
</protein>